<dbReference type="Gene3D" id="1.10.10.10">
    <property type="entry name" value="Winged helix-like DNA-binding domain superfamily/Winged helix DNA-binding domain"/>
    <property type="match status" value="1"/>
</dbReference>
<protein>
    <recommendedName>
        <fullName evidence="1">Phage conserved hypothetical protein C-terminal domain-containing protein</fullName>
    </recommendedName>
</protein>
<evidence type="ECO:0000313" key="2">
    <source>
        <dbReference type="EMBL" id="DAE25935.1"/>
    </source>
</evidence>
<dbReference type="EMBL" id="BK015804">
    <property type="protein sequence ID" value="DAE25935.1"/>
    <property type="molecule type" value="Genomic_DNA"/>
</dbReference>
<dbReference type="Pfam" id="PF09524">
    <property type="entry name" value="Phg_2220_C"/>
    <property type="match status" value="1"/>
</dbReference>
<proteinExistence type="predicted"/>
<name>A0A8S5R379_9CAUD</name>
<organism evidence="2">
    <name type="scientific">Podoviridae sp. ct8nN1</name>
    <dbReference type="NCBI Taxonomy" id="2827296"/>
    <lineage>
        <taxon>Viruses</taxon>
        <taxon>Duplodnaviria</taxon>
        <taxon>Heunggongvirae</taxon>
        <taxon>Uroviricota</taxon>
        <taxon>Caudoviricetes</taxon>
    </lineage>
</organism>
<dbReference type="InterPro" id="IPR036388">
    <property type="entry name" value="WH-like_DNA-bd_sf"/>
</dbReference>
<reference evidence="2" key="1">
    <citation type="journal article" date="2021" name="Proc. Natl. Acad. Sci. U.S.A.">
        <title>A Catalog of Tens of Thousands of Viruses from Human Metagenomes Reveals Hidden Associations with Chronic Diseases.</title>
        <authorList>
            <person name="Tisza M.J."/>
            <person name="Buck C.B."/>
        </authorList>
    </citation>
    <scope>NUCLEOTIDE SEQUENCE</scope>
    <source>
        <strain evidence="2">Ct8nN1</strain>
    </source>
</reference>
<dbReference type="NCBIfam" id="TIGR02220">
    <property type="entry name" value="phg_TIGR02220"/>
    <property type="match status" value="1"/>
</dbReference>
<dbReference type="InterPro" id="IPR011741">
    <property type="entry name" value="Phg_2220_C"/>
</dbReference>
<accession>A0A8S5R379</accession>
<sequence>MSNERLVKNESYINIQGFMVNELGLKGNELLIYAIIYGFSQDENSNFTGSLKYLMEWTNASKPTVIDTLEKLVAKSLIIKEVYEINKIKFCKYRVNLDFFTNKETLPEVKKFNQGGKETLLGELKNLTGGGKETLPNNINNTIDNTIEDNLNIYKEIIEYLNLKAGTNYKSSTDKTKKSINARLKEGYVLEDFKVVIDKKCLEWLDTEMEKYLCPDTLFGTKFEKYLNQNILKSGNKEITKNISGKLKVDDNVLEQLKARYGTND</sequence>
<feature type="domain" description="Phage conserved hypothetical protein C-terminal" evidence="1">
    <location>
        <begin position="157"/>
        <end position="228"/>
    </location>
</feature>
<evidence type="ECO:0000259" key="1">
    <source>
        <dbReference type="Pfam" id="PF09524"/>
    </source>
</evidence>
<dbReference type="Pfam" id="PF13730">
    <property type="entry name" value="HTH_36"/>
    <property type="match status" value="1"/>
</dbReference>